<organism evidence="1 2">
    <name type="scientific">Gymnopus androsaceus JB14</name>
    <dbReference type="NCBI Taxonomy" id="1447944"/>
    <lineage>
        <taxon>Eukaryota</taxon>
        <taxon>Fungi</taxon>
        <taxon>Dikarya</taxon>
        <taxon>Basidiomycota</taxon>
        <taxon>Agaricomycotina</taxon>
        <taxon>Agaricomycetes</taxon>
        <taxon>Agaricomycetidae</taxon>
        <taxon>Agaricales</taxon>
        <taxon>Marasmiineae</taxon>
        <taxon>Omphalotaceae</taxon>
        <taxon>Gymnopus</taxon>
    </lineage>
</organism>
<evidence type="ECO:0000313" key="2">
    <source>
        <dbReference type="Proteomes" id="UP000799118"/>
    </source>
</evidence>
<keyword evidence="2" id="KW-1185">Reference proteome</keyword>
<dbReference type="OrthoDB" id="3062017at2759"/>
<proteinExistence type="predicted"/>
<dbReference type="Proteomes" id="UP000799118">
    <property type="component" value="Unassembled WGS sequence"/>
</dbReference>
<evidence type="ECO:0000313" key="1">
    <source>
        <dbReference type="EMBL" id="KAE9383581.1"/>
    </source>
</evidence>
<sequence>MLMFTAEGKGLYRMEGNINIEALEAFFSDFIKEAQTSWAHYGCRIGKDNNLETSQEAKERADQYSELHKESCQISSRKHAKLACQRLGMSLLESALPLSASQIDLTKLHQTRQVLDSLDHEGMDSKTVLEDHNHILRKNNRPCPKFLHRRTGQKSNQTVKKGLPASLYHCHFLSQLSDPDREGLEIPPMDLPNSEQQTQIRRVMKMVNRCEWGIEPQQSSQPTYPVCSAFVCHYCLPANGADTKTQLRHWPDTAAIFLLIGNWNFHLDYHFP</sequence>
<gene>
    <name evidence="1" type="ORF">BT96DRAFT_951204</name>
</gene>
<accession>A0A6A4GDS6</accession>
<dbReference type="AlphaFoldDB" id="A0A6A4GDS6"/>
<protein>
    <submittedName>
        <fullName evidence="1">Uncharacterized protein</fullName>
    </submittedName>
</protein>
<dbReference type="EMBL" id="ML770398">
    <property type="protein sequence ID" value="KAE9383581.1"/>
    <property type="molecule type" value="Genomic_DNA"/>
</dbReference>
<reference evidence="1" key="1">
    <citation type="journal article" date="2019" name="Environ. Microbiol.">
        <title>Fungal ecological strategies reflected in gene transcription - a case study of two litter decomposers.</title>
        <authorList>
            <person name="Barbi F."/>
            <person name="Kohler A."/>
            <person name="Barry K."/>
            <person name="Baskaran P."/>
            <person name="Daum C."/>
            <person name="Fauchery L."/>
            <person name="Ihrmark K."/>
            <person name="Kuo A."/>
            <person name="LaButti K."/>
            <person name="Lipzen A."/>
            <person name="Morin E."/>
            <person name="Grigoriev I.V."/>
            <person name="Henrissat B."/>
            <person name="Lindahl B."/>
            <person name="Martin F."/>
        </authorList>
    </citation>
    <scope>NUCLEOTIDE SEQUENCE</scope>
    <source>
        <strain evidence="1">JB14</strain>
    </source>
</reference>
<name>A0A6A4GDS6_9AGAR</name>